<keyword evidence="5" id="KW-1185">Reference proteome</keyword>
<evidence type="ECO:0000313" key="5">
    <source>
        <dbReference type="Proteomes" id="UP000823388"/>
    </source>
</evidence>
<feature type="compositionally biased region" description="Polar residues" evidence="2">
    <location>
        <begin position="131"/>
        <end position="141"/>
    </location>
</feature>
<dbReference type="CDD" id="cd21037">
    <property type="entry name" value="MLKL_NTD"/>
    <property type="match status" value="2"/>
</dbReference>
<dbReference type="PANTHER" id="PTHR35832:SF9">
    <property type="entry name" value="OS12G0276800 PROTEIN"/>
    <property type="match status" value="1"/>
</dbReference>
<sequence length="372" mass="41294">MVDAVGTITKVIEVALKIKRAADTAKQNEDVCKQIKDRVDILSKTLSQHKNNTELMNNLAVAAALEALDETLGEALQLVMECQQETKVVCLLYTAGNLSQQLIKAEQRISSKNMDAMFAIMGFLLPKECNQDNSDTASRQPGRQGPSDKFQDIMQPPDPPIHMTRQNQDFGDFDVQTSADSYVHIFNRVREDVHSARIEVDIQLSEVDPVTSNSQWDSSMEALCSCCAMAKKRKPVPRPSSSPDGRPRSLLHKIAGVALDIKEASETVLQYREDCTEIAKRVSRVSGLLSQLENTEIVERQAMKDELTKLLEVFRRAHTLVLVCQRSSMVTTSVCSPPCKLSKRLNALLDQLLPHVNAIIAVLVNSTVGPQR</sequence>
<dbReference type="InterPro" id="IPR036537">
    <property type="entry name" value="Adaptor_Cbl_N_dom_sf"/>
</dbReference>
<feature type="domain" description="Mixed lineage kinase" evidence="3">
    <location>
        <begin position="9"/>
        <end position="102"/>
    </location>
</feature>
<dbReference type="AlphaFoldDB" id="A0A8T0V4U2"/>
<comment type="caution">
    <text evidence="4">The sequence shown here is derived from an EMBL/GenBank/DDBJ whole genome shotgun (WGS) entry which is preliminary data.</text>
</comment>
<name>A0A8T0V4U2_PANVG</name>
<proteinExistence type="predicted"/>
<feature type="coiled-coil region" evidence="1">
    <location>
        <begin position="32"/>
        <end position="85"/>
    </location>
</feature>
<accession>A0A8T0V4U2</accession>
<dbReference type="Pfam" id="PF22215">
    <property type="entry name" value="MLKL_N"/>
    <property type="match status" value="1"/>
</dbReference>
<dbReference type="GO" id="GO:0007166">
    <property type="term" value="P:cell surface receptor signaling pathway"/>
    <property type="evidence" value="ECO:0007669"/>
    <property type="project" value="InterPro"/>
</dbReference>
<dbReference type="Proteomes" id="UP000823388">
    <property type="component" value="Chromosome 3K"/>
</dbReference>
<dbReference type="InterPro" id="IPR054000">
    <property type="entry name" value="MLKL_N"/>
</dbReference>
<organism evidence="4 5">
    <name type="scientific">Panicum virgatum</name>
    <name type="common">Blackwell switchgrass</name>
    <dbReference type="NCBI Taxonomy" id="38727"/>
    <lineage>
        <taxon>Eukaryota</taxon>
        <taxon>Viridiplantae</taxon>
        <taxon>Streptophyta</taxon>
        <taxon>Embryophyta</taxon>
        <taxon>Tracheophyta</taxon>
        <taxon>Spermatophyta</taxon>
        <taxon>Magnoliopsida</taxon>
        <taxon>Liliopsida</taxon>
        <taxon>Poales</taxon>
        <taxon>Poaceae</taxon>
        <taxon>PACMAD clade</taxon>
        <taxon>Panicoideae</taxon>
        <taxon>Panicodae</taxon>
        <taxon>Paniceae</taxon>
        <taxon>Panicinae</taxon>
        <taxon>Panicum</taxon>
        <taxon>Panicum sect. Hiantes</taxon>
    </lineage>
</organism>
<dbReference type="EMBL" id="CM029041">
    <property type="protein sequence ID" value="KAG2629255.1"/>
    <property type="molecule type" value="Genomic_DNA"/>
</dbReference>
<dbReference type="InterPro" id="IPR059179">
    <property type="entry name" value="MLKL-like_MCAfunc"/>
</dbReference>
<reference evidence="4 5" key="1">
    <citation type="submission" date="2020-05" db="EMBL/GenBank/DDBJ databases">
        <title>WGS assembly of Panicum virgatum.</title>
        <authorList>
            <person name="Lovell J.T."/>
            <person name="Jenkins J."/>
            <person name="Shu S."/>
            <person name="Juenger T.E."/>
            <person name="Schmutz J."/>
        </authorList>
    </citation>
    <scope>NUCLEOTIDE SEQUENCE [LARGE SCALE GENOMIC DNA]</scope>
    <source>
        <strain evidence="4">AP13</strain>
        <strain evidence="5">cv. AP13</strain>
    </source>
</reference>
<dbReference type="PANTHER" id="PTHR35832">
    <property type="entry name" value="OS12G0248400 PROTEIN-RELATED"/>
    <property type="match status" value="1"/>
</dbReference>
<evidence type="ECO:0000313" key="4">
    <source>
        <dbReference type="EMBL" id="KAG2629255.1"/>
    </source>
</evidence>
<dbReference type="EMBL" id="CM029041">
    <property type="protein sequence ID" value="KAG2629254.1"/>
    <property type="molecule type" value="Genomic_DNA"/>
</dbReference>
<feature type="region of interest" description="Disordered" evidence="2">
    <location>
        <begin position="131"/>
        <end position="167"/>
    </location>
</feature>
<gene>
    <name evidence="4" type="ORF">PVAP13_3KG434000</name>
</gene>
<evidence type="ECO:0000256" key="1">
    <source>
        <dbReference type="SAM" id="Coils"/>
    </source>
</evidence>
<evidence type="ECO:0000259" key="3">
    <source>
        <dbReference type="Pfam" id="PF22215"/>
    </source>
</evidence>
<dbReference type="Gene3D" id="1.20.930.20">
    <property type="entry name" value="Adaptor protein Cbl, N-terminal domain"/>
    <property type="match status" value="2"/>
</dbReference>
<evidence type="ECO:0000256" key="2">
    <source>
        <dbReference type="SAM" id="MobiDB-lite"/>
    </source>
</evidence>
<keyword evidence="1" id="KW-0175">Coiled coil</keyword>
<protein>
    <recommendedName>
        <fullName evidence="3">Mixed lineage kinase domain-containing protein</fullName>
    </recommendedName>
</protein>